<feature type="region of interest" description="Disordered" evidence="1">
    <location>
        <begin position="133"/>
        <end position="165"/>
    </location>
</feature>
<evidence type="ECO:0000256" key="1">
    <source>
        <dbReference type="SAM" id="MobiDB-lite"/>
    </source>
</evidence>
<dbReference type="AlphaFoldDB" id="A0A6A5RM03"/>
<sequence>MISEITKEQSARRIQPVTKHEQSEPFEQSEVNAALTVDDECSQVDLDTIYITAYETPGSETMDESSYSPRSSYRAESSHSDLSALSKRSSVETEDMDRCNRRDRRQLSEPMAAHDELKQLTIGQCVFEVAEASEPVGGGESATIDGTRAGKITDDTSCTEPSSEEDEVMDWCNRRYWRELNKRKYMAESEQLMVIQKDVEDTEASQKKPGGDEAIADDPQTGQTTDKSCNEQSSGEAERRQWYEKSYMHEIGHLPEKRRRKQARIPAGTVSWDEVVRHLG</sequence>
<protein>
    <submittedName>
        <fullName evidence="2">Uncharacterized protein</fullName>
    </submittedName>
</protein>
<feature type="compositionally biased region" description="Polar residues" evidence="1">
    <location>
        <begin position="64"/>
        <end position="88"/>
    </location>
</feature>
<keyword evidence="3" id="KW-1185">Reference proteome</keyword>
<organism evidence="2 3">
    <name type="scientific">Didymella exigua CBS 183.55</name>
    <dbReference type="NCBI Taxonomy" id="1150837"/>
    <lineage>
        <taxon>Eukaryota</taxon>
        <taxon>Fungi</taxon>
        <taxon>Dikarya</taxon>
        <taxon>Ascomycota</taxon>
        <taxon>Pezizomycotina</taxon>
        <taxon>Dothideomycetes</taxon>
        <taxon>Pleosporomycetidae</taxon>
        <taxon>Pleosporales</taxon>
        <taxon>Pleosporineae</taxon>
        <taxon>Didymellaceae</taxon>
        <taxon>Didymella</taxon>
    </lineage>
</organism>
<feature type="region of interest" description="Disordered" evidence="1">
    <location>
        <begin position="198"/>
        <end position="280"/>
    </location>
</feature>
<dbReference type="Proteomes" id="UP000800082">
    <property type="component" value="Unassembled WGS sequence"/>
</dbReference>
<name>A0A6A5RM03_9PLEO</name>
<proteinExistence type="predicted"/>
<feature type="region of interest" description="Disordered" evidence="1">
    <location>
        <begin position="54"/>
        <end position="115"/>
    </location>
</feature>
<gene>
    <name evidence="2" type="ORF">M421DRAFT_6167</name>
</gene>
<dbReference type="RefSeq" id="XP_033447638.1">
    <property type="nucleotide sequence ID" value="XM_033595904.1"/>
</dbReference>
<feature type="region of interest" description="Disordered" evidence="1">
    <location>
        <begin position="1"/>
        <end position="34"/>
    </location>
</feature>
<dbReference type="OrthoDB" id="10582324at2759"/>
<dbReference type="EMBL" id="ML978972">
    <property type="protein sequence ID" value="KAF1927386.1"/>
    <property type="molecule type" value="Genomic_DNA"/>
</dbReference>
<dbReference type="GeneID" id="54353571"/>
<accession>A0A6A5RM03</accession>
<feature type="compositionally biased region" description="Basic and acidic residues" evidence="1">
    <location>
        <begin position="236"/>
        <end position="255"/>
    </location>
</feature>
<feature type="compositionally biased region" description="Polar residues" evidence="1">
    <location>
        <begin position="220"/>
        <end position="235"/>
    </location>
</feature>
<evidence type="ECO:0000313" key="2">
    <source>
        <dbReference type="EMBL" id="KAF1927386.1"/>
    </source>
</evidence>
<feature type="compositionally biased region" description="Basic and acidic residues" evidence="1">
    <location>
        <begin position="1"/>
        <end position="11"/>
    </location>
</feature>
<reference evidence="2" key="1">
    <citation type="journal article" date="2020" name="Stud. Mycol.">
        <title>101 Dothideomycetes genomes: a test case for predicting lifestyles and emergence of pathogens.</title>
        <authorList>
            <person name="Haridas S."/>
            <person name="Albert R."/>
            <person name="Binder M."/>
            <person name="Bloem J."/>
            <person name="Labutti K."/>
            <person name="Salamov A."/>
            <person name="Andreopoulos B."/>
            <person name="Baker S."/>
            <person name="Barry K."/>
            <person name="Bills G."/>
            <person name="Bluhm B."/>
            <person name="Cannon C."/>
            <person name="Castanera R."/>
            <person name="Culley D."/>
            <person name="Daum C."/>
            <person name="Ezra D."/>
            <person name="Gonzalez J."/>
            <person name="Henrissat B."/>
            <person name="Kuo A."/>
            <person name="Liang C."/>
            <person name="Lipzen A."/>
            <person name="Lutzoni F."/>
            <person name="Magnuson J."/>
            <person name="Mondo S."/>
            <person name="Nolan M."/>
            <person name="Ohm R."/>
            <person name="Pangilinan J."/>
            <person name="Park H.-J."/>
            <person name="Ramirez L."/>
            <person name="Alfaro M."/>
            <person name="Sun H."/>
            <person name="Tritt A."/>
            <person name="Yoshinaga Y."/>
            <person name="Zwiers L.-H."/>
            <person name="Turgeon B."/>
            <person name="Goodwin S."/>
            <person name="Spatafora J."/>
            <person name="Crous P."/>
            <person name="Grigoriev I."/>
        </authorList>
    </citation>
    <scope>NUCLEOTIDE SEQUENCE</scope>
    <source>
        <strain evidence="2">CBS 183.55</strain>
    </source>
</reference>
<evidence type="ECO:0000313" key="3">
    <source>
        <dbReference type="Proteomes" id="UP000800082"/>
    </source>
</evidence>